<gene>
    <name evidence="2" type="ORF">GPUH_LOCUS2897</name>
</gene>
<keyword evidence="3" id="KW-1185">Reference proteome</keyword>
<protein>
    <submittedName>
        <fullName evidence="4">Secreted protein</fullName>
    </submittedName>
</protein>
<evidence type="ECO:0000313" key="4">
    <source>
        <dbReference type="WBParaSite" id="GPUH_0000290301-mRNA-1"/>
    </source>
</evidence>
<organism evidence="4">
    <name type="scientific">Gongylonema pulchrum</name>
    <dbReference type="NCBI Taxonomy" id="637853"/>
    <lineage>
        <taxon>Eukaryota</taxon>
        <taxon>Metazoa</taxon>
        <taxon>Ecdysozoa</taxon>
        <taxon>Nematoda</taxon>
        <taxon>Chromadorea</taxon>
        <taxon>Rhabditida</taxon>
        <taxon>Spirurina</taxon>
        <taxon>Spiruromorpha</taxon>
        <taxon>Spiruroidea</taxon>
        <taxon>Gongylonematidae</taxon>
        <taxon>Gongylonema</taxon>
    </lineage>
</organism>
<dbReference type="EMBL" id="UYRT01004628">
    <property type="protein sequence ID" value="VDK36895.1"/>
    <property type="molecule type" value="Genomic_DNA"/>
</dbReference>
<name>A0A183D2F7_9BILA</name>
<dbReference type="WBParaSite" id="GPUH_0000290301-mRNA-1">
    <property type="protein sequence ID" value="GPUH_0000290301-mRNA-1"/>
    <property type="gene ID" value="GPUH_0000290301"/>
</dbReference>
<evidence type="ECO:0000313" key="3">
    <source>
        <dbReference type="Proteomes" id="UP000271098"/>
    </source>
</evidence>
<feature type="transmembrane region" description="Helical" evidence="1">
    <location>
        <begin position="9"/>
        <end position="28"/>
    </location>
</feature>
<keyword evidence="1" id="KW-0472">Membrane</keyword>
<evidence type="ECO:0000256" key="1">
    <source>
        <dbReference type="SAM" id="Phobius"/>
    </source>
</evidence>
<dbReference type="AlphaFoldDB" id="A0A183D2F7"/>
<proteinExistence type="predicted"/>
<reference evidence="2 3" key="2">
    <citation type="submission" date="2018-11" db="EMBL/GenBank/DDBJ databases">
        <authorList>
            <consortium name="Pathogen Informatics"/>
        </authorList>
    </citation>
    <scope>NUCLEOTIDE SEQUENCE [LARGE SCALE GENOMIC DNA]</scope>
</reference>
<reference evidence="4" key="1">
    <citation type="submission" date="2016-06" db="UniProtKB">
        <authorList>
            <consortium name="WormBaseParasite"/>
        </authorList>
    </citation>
    <scope>IDENTIFICATION</scope>
</reference>
<sequence length="69" mass="7770">MLQVAIGRIFLRIFVPSLLVTPVILFNVNKYLLLVAAHFTRLKSLCNLLCSSWTVALCSSNRKCFGTVR</sequence>
<evidence type="ECO:0000313" key="2">
    <source>
        <dbReference type="EMBL" id="VDK36895.1"/>
    </source>
</evidence>
<dbReference type="Proteomes" id="UP000271098">
    <property type="component" value="Unassembled WGS sequence"/>
</dbReference>
<keyword evidence="1" id="KW-0812">Transmembrane</keyword>
<accession>A0A183D2F7</accession>
<keyword evidence="1" id="KW-1133">Transmembrane helix</keyword>